<proteinExistence type="predicted"/>
<name>A0AB39BJV1_9MICO</name>
<evidence type="ECO:0000259" key="2">
    <source>
        <dbReference type="Pfam" id="PF01979"/>
    </source>
</evidence>
<dbReference type="Gene3D" id="3.20.20.140">
    <property type="entry name" value="Metal-dependent hydrolases"/>
    <property type="match status" value="1"/>
</dbReference>
<accession>A0AB39BJV1</accession>
<feature type="domain" description="Amidohydrolase-related" evidence="2">
    <location>
        <begin position="61"/>
        <end position="446"/>
    </location>
</feature>
<dbReference type="Pfam" id="PF01979">
    <property type="entry name" value="Amidohydro_1"/>
    <property type="match status" value="1"/>
</dbReference>
<dbReference type="SUPFAM" id="SSF51556">
    <property type="entry name" value="Metallo-dependent hydrolases"/>
    <property type="match status" value="1"/>
</dbReference>
<dbReference type="AlphaFoldDB" id="A0AB39BJV1"/>
<evidence type="ECO:0000256" key="1">
    <source>
        <dbReference type="ARBA" id="ARBA00022801"/>
    </source>
</evidence>
<dbReference type="SUPFAM" id="SSF51338">
    <property type="entry name" value="Composite domain of metallo-dependent hydrolases"/>
    <property type="match status" value="2"/>
</dbReference>
<gene>
    <name evidence="3" type="ORF">ABFY20_06270</name>
</gene>
<dbReference type="GO" id="GO:0016810">
    <property type="term" value="F:hydrolase activity, acting on carbon-nitrogen (but not peptide) bonds"/>
    <property type="evidence" value="ECO:0007669"/>
    <property type="project" value="InterPro"/>
</dbReference>
<organism evidence="3">
    <name type="scientific">Herbiconiux sp. A18JL235</name>
    <dbReference type="NCBI Taxonomy" id="3152363"/>
    <lineage>
        <taxon>Bacteria</taxon>
        <taxon>Bacillati</taxon>
        <taxon>Actinomycetota</taxon>
        <taxon>Actinomycetes</taxon>
        <taxon>Micrococcales</taxon>
        <taxon>Microbacteriaceae</taxon>
        <taxon>Herbiconiux</taxon>
    </lineage>
</organism>
<dbReference type="PANTHER" id="PTHR43794">
    <property type="entry name" value="AMINOHYDROLASE SSNA-RELATED"/>
    <property type="match status" value="1"/>
</dbReference>
<dbReference type="InterPro" id="IPR006680">
    <property type="entry name" value="Amidohydro-rel"/>
</dbReference>
<dbReference type="InterPro" id="IPR032466">
    <property type="entry name" value="Metal_Hydrolase"/>
</dbReference>
<dbReference type="InterPro" id="IPR011059">
    <property type="entry name" value="Metal-dep_hydrolase_composite"/>
</dbReference>
<dbReference type="PANTHER" id="PTHR43794:SF11">
    <property type="entry name" value="AMIDOHYDROLASE-RELATED DOMAIN-CONTAINING PROTEIN"/>
    <property type="match status" value="1"/>
</dbReference>
<dbReference type="RefSeq" id="WP_368499084.1">
    <property type="nucleotide sequence ID" value="NZ_CP162511.1"/>
</dbReference>
<reference evidence="3" key="1">
    <citation type="submission" date="2024-05" db="EMBL/GenBank/DDBJ databases">
        <title>Herbiconiux sp. A18JL235.</title>
        <authorList>
            <person name="Zhang G."/>
        </authorList>
    </citation>
    <scope>NUCLEOTIDE SEQUENCE</scope>
    <source>
        <strain evidence="3">A18JL235</strain>
    </source>
</reference>
<sequence length="507" mass="54866">MRTLWRNALLLACDDEHGTTPFRGDLLVDGSDIVSVTDARPARVDDVTEDDTTVVDATDLFITPGLVNAHTHSWEVLLRGTSEPLPLEIWTLLSYPPEGVEPASERLVYLRTIVAAVEALLGGVTTVLDDTGELPMQTPESTEALFRAYDDAGLRATCAASTVDVPLVDRLAFAEEVLPASVIEASRAAITDLDGLHDDYVTLTETARAMAAGFARIRVALSPSAPMRVTDDYLVDCARRARGAGEVLHTHLLETVLQRELARTRYDGSTIVEHLDRLGVLGPNLTAAHGVWLSDGDLELLAASGTSVVHNPLSNLRLGSGMLRWRDLHDAGVRVALGTDGASSNDSLSLHEVMKAAALLHTLDDPDYRRWPVVGEVLRAATVNGARAAGWGDRVGSLLPGLAADLVVYDLTAGTAFTPLHDAARQLVLAENGSSISQVWVDGRLVVENGRCLLIDADALLAEFREESARYLEEQLPRWRALQERFEPAVRTAYLRAWGEATAEGDR</sequence>
<evidence type="ECO:0000313" key="3">
    <source>
        <dbReference type="EMBL" id="XDI06705.1"/>
    </source>
</evidence>
<dbReference type="Gene3D" id="2.30.40.10">
    <property type="entry name" value="Urease, subunit C, domain 1"/>
    <property type="match status" value="1"/>
</dbReference>
<dbReference type="InterPro" id="IPR050287">
    <property type="entry name" value="MTA/SAH_deaminase"/>
</dbReference>
<dbReference type="EMBL" id="CP162511">
    <property type="protein sequence ID" value="XDI06705.1"/>
    <property type="molecule type" value="Genomic_DNA"/>
</dbReference>
<keyword evidence="1" id="KW-0378">Hydrolase</keyword>
<protein>
    <submittedName>
        <fullName evidence="3">Amidohydrolase family protein</fullName>
    </submittedName>
</protein>